<comment type="similarity">
    <text evidence="6">Belongs to the peptidase M3B family.</text>
</comment>
<comment type="cofactor">
    <cofactor evidence="6">
        <name>Zn(2+)</name>
        <dbReference type="ChEBI" id="CHEBI:29105"/>
    </cofactor>
    <text evidence="6">Binds 1 zinc ion.</text>
</comment>
<protein>
    <recommendedName>
        <fullName evidence="6">Oligopeptidase F</fullName>
        <ecNumber evidence="6">3.4.24.-</ecNumber>
    </recommendedName>
</protein>
<sequence length="615" mass="68459">MTDLTRRSALALAAAAALLPAVARAQEREPVVWDLTELYPTLAAWEAEKDAIVAALPGLAAHKGKLGESAGSLRAALQAVSDLNRRLNRMFVYASLKADENLQVAADQERRQQATAVYAQFAEAVAWMEPELLGVGQEKVMGFVAAEPGLKNFRFQLTDLFRRAPHILTPEGEKVLALAIDPVSGVNEIRNQLVLSDIPWPEITLQGRGKIRLDNQGYTIARQSPIRAERKQVFDLVFGTYKAYGSTLGANLSTQVRADIFQAKARNYGSALEAALGPPNIPTAVYRTLVAEANRGLPVLHRYFDIRRRLLGLPDMHYYDIYPPTTKLDRTFTLEESRKLTIEAVKPLGPEYVAELTRGTGARWTHAYPQKGKRSGAYVNGGAYDVHPYVLLNHTDDYEGLSTYAHEWGHAIHTVLSNKNQPYETANYPTFTAEVASTVNEALLFDVMFKQAKTNAEKLFYLDKLCETFRGTFYRQTMFAEFELGIHEAAEKGEALSGERLTAMYLDLLKKYHGPKVVIDPAYATEWAYIQHFYFNFYVFQYATSVTAATYFAEQIRTGGAKARDAYLGVLKAGGSDYGYEVLKRNGADLATPAPYQALVARFSKTLDQMEALMA</sequence>
<evidence type="ECO:0000313" key="11">
    <source>
        <dbReference type="Proteomes" id="UP001597237"/>
    </source>
</evidence>
<evidence type="ECO:0000256" key="6">
    <source>
        <dbReference type="RuleBase" id="RU368091"/>
    </source>
</evidence>
<dbReference type="InterPro" id="IPR001567">
    <property type="entry name" value="Pept_M3A_M3B_dom"/>
</dbReference>
<evidence type="ECO:0000313" key="10">
    <source>
        <dbReference type="EMBL" id="MFD1783175.1"/>
    </source>
</evidence>
<dbReference type="InterPro" id="IPR042088">
    <property type="entry name" value="OligoPept_F_C"/>
</dbReference>
<keyword evidence="2 6" id="KW-0479">Metal-binding</keyword>
<organism evidence="10 11">
    <name type="scientific">Phenylobacterium terrae</name>
    <dbReference type="NCBI Taxonomy" id="2665495"/>
    <lineage>
        <taxon>Bacteria</taxon>
        <taxon>Pseudomonadati</taxon>
        <taxon>Pseudomonadota</taxon>
        <taxon>Alphaproteobacteria</taxon>
        <taxon>Caulobacterales</taxon>
        <taxon>Caulobacteraceae</taxon>
        <taxon>Phenylobacterium</taxon>
    </lineage>
</organism>
<dbReference type="InterPro" id="IPR006311">
    <property type="entry name" value="TAT_signal"/>
</dbReference>
<dbReference type="InterPro" id="IPR004438">
    <property type="entry name" value="Peptidase_M3B"/>
</dbReference>
<keyword evidence="4 6" id="KW-0862">Zinc</keyword>
<feature type="domain" description="Oligopeptidase F N-terminal" evidence="9">
    <location>
        <begin position="131"/>
        <end position="198"/>
    </location>
</feature>
<keyword evidence="5 6" id="KW-0482">Metalloprotease</keyword>
<dbReference type="CDD" id="cd09608">
    <property type="entry name" value="M3B_PepF"/>
    <property type="match status" value="1"/>
</dbReference>
<dbReference type="EC" id="3.4.24.-" evidence="6"/>
<evidence type="ECO:0000256" key="5">
    <source>
        <dbReference type="ARBA" id="ARBA00023049"/>
    </source>
</evidence>
<evidence type="ECO:0000256" key="2">
    <source>
        <dbReference type="ARBA" id="ARBA00022723"/>
    </source>
</evidence>
<feature type="domain" description="Peptidase M3A/M3B catalytic" evidence="8">
    <location>
        <begin position="223"/>
        <end position="597"/>
    </location>
</feature>
<feature type="chain" id="PRO_5046951695" description="Oligopeptidase F" evidence="7">
    <location>
        <begin position="26"/>
        <end position="615"/>
    </location>
</feature>
<comment type="function">
    <text evidence="6">Has oligopeptidase activity and degrades a variety of small bioactive peptides.</text>
</comment>
<keyword evidence="3 6" id="KW-0378">Hydrolase</keyword>
<evidence type="ECO:0000256" key="4">
    <source>
        <dbReference type="ARBA" id="ARBA00022833"/>
    </source>
</evidence>
<keyword evidence="7" id="KW-0732">Signal</keyword>
<evidence type="ECO:0000256" key="3">
    <source>
        <dbReference type="ARBA" id="ARBA00022801"/>
    </source>
</evidence>
<dbReference type="NCBIfam" id="TIGR00181">
    <property type="entry name" value="pepF"/>
    <property type="match status" value="1"/>
</dbReference>
<dbReference type="Pfam" id="PF08439">
    <property type="entry name" value="Peptidase_M3_N"/>
    <property type="match status" value="1"/>
</dbReference>
<evidence type="ECO:0000256" key="7">
    <source>
        <dbReference type="SAM" id="SignalP"/>
    </source>
</evidence>
<dbReference type="EMBL" id="JBHUEY010000001">
    <property type="protein sequence ID" value="MFD1783175.1"/>
    <property type="molecule type" value="Genomic_DNA"/>
</dbReference>
<feature type="signal peptide" evidence="7">
    <location>
        <begin position="1"/>
        <end position="25"/>
    </location>
</feature>
<dbReference type="Proteomes" id="UP001597237">
    <property type="component" value="Unassembled WGS sequence"/>
</dbReference>
<accession>A0ABW4N1W0</accession>
<name>A0ABW4N1W0_9CAUL</name>
<dbReference type="PROSITE" id="PS51318">
    <property type="entry name" value="TAT"/>
    <property type="match status" value="1"/>
</dbReference>
<dbReference type="SUPFAM" id="SSF55486">
    <property type="entry name" value="Metalloproteases ('zincins'), catalytic domain"/>
    <property type="match status" value="1"/>
</dbReference>
<keyword evidence="11" id="KW-1185">Reference proteome</keyword>
<dbReference type="InterPro" id="IPR013647">
    <property type="entry name" value="OligopepF_N_dom"/>
</dbReference>
<comment type="caution">
    <text evidence="10">The sequence shown here is derived from an EMBL/GenBank/DDBJ whole genome shotgun (WGS) entry which is preliminary data.</text>
</comment>
<dbReference type="Gene3D" id="1.20.140.70">
    <property type="entry name" value="Oligopeptidase f, N-terminal domain"/>
    <property type="match status" value="1"/>
</dbReference>
<dbReference type="Pfam" id="PF01432">
    <property type="entry name" value="Peptidase_M3"/>
    <property type="match status" value="1"/>
</dbReference>
<evidence type="ECO:0000259" key="8">
    <source>
        <dbReference type="Pfam" id="PF01432"/>
    </source>
</evidence>
<dbReference type="Gene3D" id="1.10.1370.20">
    <property type="entry name" value="Oligoendopeptidase f, C-terminal domain"/>
    <property type="match status" value="1"/>
</dbReference>
<gene>
    <name evidence="10" type="primary">pepF</name>
    <name evidence="10" type="ORF">ACFSC0_07200</name>
</gene>
<reference evidence="11" key="1">
    <citation type="journal article" date="2019" name="Int. J. Syst. Evol. Microbiol.">
        <title>The Global Catalogue of Microorganisms (GCM) 10K type strain sequencing project: providing services to taxonomists for standard genome sequencing and annotation.</title>
        <authorList>
            <consortium name="The Broad Institute Genomics Platform"/>
            <consortium name="The Broad Institute Genome Sequencing Center for Infectious Disease"/>
            <person name="Wu L."/>
            <person name="Ma J."/>
        </authorList>
    </citation>
    <scope>NUCLEOTIDE SEQUENCE [LARGE SCALE GENOMIC DNA]</scope>
    <source>
        <strain evidence="11">DFY28</strain>
    </source>
</reference>
<keyword evidence="1 6" id="KW-0645">Protease</keyword>
<evidence type="ECO:0000256" key="1">
    <source>
        <dbReference type="ARBA" id="ARBA00022670"/>
    </source>
</evidence>
<dbReference type="RefSeq" id="WP_377284320.1">
    <property type="nucleotide sequence ID" value="NZ_JBHRSI010000015.1"/>
</dbReference>
<evidence type="ECO:0000259" key="9">
    <source>
        <dbReference type="Pfam" id="PF08439"/>
    </source>
</evidence>
<proteinExistence type="inferred from homology"/>